<name>S4PRN5_9NEOP</name>
<reference evidence="1" key="2">
    <citation type="submission" date="2013-05" db="EMBL/GenBank/DDBJ databases">
        <authorList>
            <person name="Carter J.-M."/>
            <person name="Baker S.C."/>
            <person name="Pink R."/>
            <person name="Carter D.R.F."/>
            <person name="Collins A."/>
            <person name="Tomlin J."/>
            <person name="Gibbs M."/>
            <person name="Breuker C.J."/>
        </authorList>
    </citation>
    <scope>NUCLEOTIDE SEQUENCE</scope>
    <source>
        <tissue evidence="1">Ovary</tissue>
    </source>
</reference>
<dbReference type="AlphaFoldDB" id="S4PRN5"/>
<reference evidence="1" key="1">
    <citation type="journal article" date="2013" name="BMC Genomics">
        <title>Unscrambling butterfly oogenesis.</title>
        <authorList>
            <person name="Carter J.M."/>
            <person name="Baker S.C."/>
            <person name="Pink R."/>
            <person name="Carter D.R."/>
            <person name="Collins A."/>
            <person name="Tomlin J."/>
            <person name="Gibbs M."/>
            <person name="Breuker C.J."/>
        </authorList>
    </citation>
    <scope>NUCLEOTIDE SEQUENCE</scope>
    <source>
        <tissue evidence="1">Ovary</tissue>
    </source>
</reference>
<proteinExistence type="predicted"/>
<sequence length="101" mass="11908">MNLSENQINILLTPYSDDTFFNTYNGTTVLRRVFQLKLKVTDIQVWKTQRLLIPERIKENMNRTVSLLAFANRLLSVFSPRQRHELCASVEQCQFLLRFAT</sequence>
<protein>
    <submittedName>
        <fullName evidence="1">Uncharacterized protein</fullName>
    </submittedName>
</protein>
<accession>S4PRN5</accession>
<evidence type="ECO:0000313" key="1">
    <source>
        <dbReference type="EMBL" id="JAA77992.1"/>
    </source>
</evidence>
<organism evidence="1">
    <name type="scientific">Pararge aegeria</name>
    <name type="common">speckled wood butterfly</name>
    <dbReference type="NCBI Taxonomy" id="116150"/>
    <lineage>
        <taxon>Eukaryota</taxon>
        <taxon>Metazoa</taxon>
        <taxon>Ecdysozoa</taxon>
        <taxon>Arthropoda</taxon>
        <taxon>Hexapoda</taxon>
        <taxon>Insecta</taxon>
        <taxon>Pterygota</taxon>
        <taxon>Neoptera</taxon>
        <taxon>Endopterygota</taxon>
        <taxon>Lepidoptera</taxon>
        <taxon>Glossata</taxon>
        <taxon>Ditrysia</taxon>
        <taxon>Papilionoidea</taxon>
        <taxon>Nymphalidae</taxon>
        <taxon>Satyrinae</taxon>
        <taxon>Satyrini</taxon>
        <taxon>Parargina</taxon>
        <taxon>Pararge</taxon>
    </lineage>
</organism>
<dbReference type="EMBL" id="GAIX01014568">
    <property type="protein sequence ID" value="JAA77992.1"/>
    <property type="molecule type" value="Transcribed_RNA"/>
</dbReference>